<reference evidence="2" key="1">
    <citation type="submission" date="2014-11" db="EMBL/GenBank/DDBJ databases">
        <authorList>
            <person name="Amaro Gonzalez C."/>
        </authorList>
    </citation>
    <scope>NUCLEOTIDE SEQUENCE</scope>
</reference>
<evidence type="ECO:0000256" key="1">
    <source>
        <dbReference type="SAM" id="SignalP"/>
    </source>
</evidence>
<accession>A0A0E9X6C1</accession>
<protein>
    <recommendedName>
        <fullName evidence="3">Secreted protein</fullName>
    </recommendedName>
</protein>
<reference evidence="2" key="2">
    <citation type="journal article" date="2015" name="Fish Shellfish Immunol.">
        <title>Early steps in the European eel (Anguilla anguilla)-Vibrio vulnificus interaction in the gills: Role of the RtxA13 toxin.</title>
        <authorList>
            <person name="Callol A."/>
            <person name="Pajuelo D."/>
            <person name="Ebbesson L."/>
            <person name="Teles M."/>
            <person name="MacKenzie S."/>
            <person name="Amaro C."/>
        </authorList>
    </citation>
    <scope>NUCLEOTIDE SEQUENCE</scope>
</reference>
<feature type="chain" id="PRO_5002435284" description="Secreted protein" evidence="1">
    <location>
        <begin position="21"/>
        <end position="77"/>
    </location>
</feature>
<name>A0A0E9X6C1_ANGAN</name>
<feature type="signal peptide" evidence="1">
    <location>
        <begin position="1"/>
        <end position="20"/>
    </location>
</feature>
<organism evidence="2">
    <name type="scientific">Anguilla anguilla</name>
    <name type="common">European freshwater eel</name>
    <name type="synonym">Muraena anguilla</name>
    <dbReference type="NCBI Taxonomy" id="7936"/>
    <lineage>
        <taxon>Eukaryota</taxon>
        <taxon>Metazoa</taxon>
        <taxon>Chordata</taxon>
        <taxon>Craniata</taxon>
        <taxon>Vertebrata</taxon>
        <taxon>Euteleostomi</taxon>
        <taxon>Actinopterygii</taxon>
        <taxon>Neopterygii</taxon>
        <taxon>Teleostei</taxon>
        <taxon>Anguilliformes</taxon>
        <taxon>Anguillidae</taxon>
        <taxon>Anguilla</taxon>
    </lineage>
</organism>
<dbReference type="EMBL" id="GBXM01011162">
    <property type="protein sequence ID" value="JAH97415.1"/>
    <property type="molecule type" value="Transcribed_RNA"/>
</dbReference>
<proteinExistence type="predicted"/>
<evidence type="ECO:0008006" key="3">
    <source>
        <dbReference type="Google" id="ProtNLM"/>
    </source>
</evidence>
<keyword evidence="1" id="KW-0732">Signal</keyword>
<evidence type="ECO:0000313" key="2">
    <source>
        <dbReference type="EMBL" id="JAH97415.1"/>
    </source>
</evidence>
<sequence length="77" mass="8577">MLSCCMLCCSAVLAACCVSSLFLPYCLIPQSTSLGWHGFNQVQCDNTRKSLLNKVGKENNEKHTFLRPTPPFAHLCR</sequence>
<dbReference type="AlphaFoldDB" id="A0A0E9X6C1"/>